<feature type="region of interest" description="Disordered" evidence="2">
    <location>
        <begin position="637"/>
        <end position="665"/>
    </location>
</feature>
<dbReference type="SUPFAM" id="SSF69255">
    <property type="entry name" value="gp5 N-terminal domain-like"/>
    <property type="match status" value="1"/>
</dbReference>
<organism evidence="4 5">
    <name type="scientific">Bordetella genomosp. 9</name>
    <dbReference type="NCBI Taxonomy" id="1416803"/>
    <lineage>
        <taxon>Bacteria</taxon>
        <taxon>Pseudomonadati</taxon>
        <taxon>Pseudomonadota</taxon>
        <taxon>Betaproteobacteria</taxon>
        <taxon>Burkholderiales</taxon>
        <taxon>Alcaligenaceae</taxon>
        <taxon>Bordetella</taxon>
    </lineage>
</organism>
<dbReference type="SUPFAM" id="SSF69279">
    <property type="entry name" value="Phage tail proteins"/>
    <property type="match status" value="2"/>
</dbReference>
<dbReference type="InterPro" id="IPR006533">
    <property type="entry name" value="T6SS_Vgr_RhsGE"/>
</dbReference>
<dbReference type="Gene3D" id="4.10.220.110">
    <property type="match status" value="1"/>
</dbReference>
<comment type="similarity">
    <text evidence="1">Belongs to the VgrG protein family.</text>
</comment>
<gene>
    <name evidence="4" type="ORF">CAL13_04575</name>
</gene>
<dbReference type="Proteomes" id="UP000194139">
    <property type="component" value="Chromosome"/>
</dbReference>
<evidence type="ECO:0000256" key="2">
    <source>
        <dbReference type="SAM" id="MobiDB-lite"/>
    </source>
</evidence>
<evidence type="ECO:0000313" key="5">
    <source>
        <dbReference type="Proteomes" id="UP000194139"/>
    </source>
</evidence>
<dbReference type="SUPFAM" id="SSF69349">
    <property type="entry name" value="Phage fibre proteins"/>
    <property type="match status" value="1"/>
</dbReference>
<dbReference type="AlphaFoldDB" id="A0A1W6YWW7"/>
<dbReference type="NCBIfam" id="TIGR03361">
    <property type="entry name" value="VI_Rhs_Vgr"/>
    <property type="match status" value="1"/>
</dbReference>
<dbReference type="NCBIfam" id="TIGR01646">
    <property type="entry name" value="vgr_GE"/>
    <property type="match status" value="1"/>
</dbReference>
<dbReference type="Pfam" id="PF04717">
    <property type="entry name" value="Phage_base_V"/>
    <property type="match status" value="1"/>
</dbReference>
<dbReference type="EMBL" id="CP021109">
    <property type="protein sequence ID" value="ARP85570.1"/>
    <property type="molecule type" value="Genomic_DNA"/>
</dbReference>
<name>A0A1W6YWW7_9BORD</name>
<dbReference type="Gene3D" id="2.40.50.230">
    <property type="entry name" value="Gp5 N-terminal domain"/>
    <property type="match status" value="1"/>
</dbReference>
<proteinExistence type="inferred from homology"/>
<dbReference type="Gene3D" id="3.55.50.10">
    <property type="entry name" value="Baseplate protein-like domains"/>
    <property type="match status" value="1"/>
</dbReference>
<dbReference type="Gene3D" id="2.30.110.50">
    <property type="match status" value="1"/>
</dbReference>
<keyword evidence="5" id="KW-1185">Reference proteome</keyword>
<evidence type="ECO:0000259" key="3">
    <source>
        <dbReference type="Pfam" id="PF04717"/>
    </source>
</evidence>
<evidence type="ECO:0000313" key="4">
    <source>
        <dbReference type="EMBL" id="ARP85570.1"/>
    </source>
</evidence>
<feature type="domain" description="Gp5/Type VI secretion system Vgr protein OB-fold" evidence="3">
    <location>
        <begin position="408"/>
        <end position="478"/>
    </location>
</feature>
<dbReference type="RefSeq" id="WP_086071663.1">
    <property type="nucleotide sequence ID" value="NZ_CP021109.1"/>
</dbReference>
<dbReference type="InterPro" id="IPR037026">
    <property type="entry name" value="Vgr_OB-fold_dom_sf"/>
</dbReference>
<sequence>MTDIQTLRDIVVRTGAIPDGVQVVCERLRGRERLGQPYRFEVTFCCRRHTVAAGEIVGKPISVALKTPHGDRQFNGIVSRFDVVDPGGINGLPREWTRYRVQVRPQLWRLAHSMRCRFFHDKTVLQIAGMLLQDVNWRNECADSYPPMAHCAQYRESDLDFLNRLLQREGIYYYFEHQNGIDTMVLVDGKRPHPFVRGDVSIPFDALRSRGPAPGAIYRWTFSDGMAPAQSRTDTFDFRHVAAGEDGQLIETVPGNNGVKASTIDDYAMRYADVGDLVELDDSAYSKSVQHRQRLALVHLQQREAAAAVGRGRASARAIAPGCRFRLVRHPDSKQNGEYLITGARYSVRAGRGGDDASARGSTAAVFDCRFKVIRASQTFRPKPSAPVPRAGLQTATVVSAGGAPYMADKHGRIKLKFHWEVFNPPGADAGQRAWVRVAHPWSGRQRSAIFLPRAGDEVLVAFLDGDPDHPVVIGSLHNNLNTPPFELPTHGAISAIRTASVANGGKQRNELRFNDKDLQLLFYTDGRSDSYVRQSRFTRVEDSEHLFVGKEQRVQAHDQHLTVLGNQHGTIKGNVWCKAGSNLVQQAGQTVHIKGGVSVLIEADVGVSLKSGSSVVTLTPAGVEIFGTAVQINCPGGNGAAQAPPGPPGEPHEPEEADQGSDFL</sequence>
<reference evidence="4 5" key="1">
    <citation type="submission" date="2017-05" db="EMBL/GenBank/DDBJ databases">
        <title>Complete and WGS of Bordetella genogroups.</title>
        <authorList>
            <person name="Spilker T."/>
            <person name="LiPuma J."/>
        </authorList>
    </citation>
    <scope>NUCLEOTIDE SEQUENCE [LARGE SCALE GENOMIC DNA]</scope>
    <source>
        <strain evidence="4 5">AU17164</strain>
    </source>
</reference>
<dbReference type="InterPro" id="IPR017847">
    <property type="entry name" value="T6SS_RhsGE_Vgr_subset"/>
</dbReference>
<protein>
    <recommendedName>
        <fullName evidence="3">Gp5/Type VI secretion system Vgr protein OB-fold domain-containing protein</fullName>
    </recommendedName>
</protein>
<accession>A0A1W6YWW7</accession>
<feature type="compositionally biased region" description="Acidic residues" evidence="2">
    <location>
        <begin position="654"/>
        <end position="665"/>
    </location>
</feature>
<evidence type="ECO:0000256" key="1">
    <source>
        <dbReference type="ARBA" id="ARBA00005558"/>
    </source>
</evidence>
<dbReference type="InterPro" id="IPR006531">
    <property type="entry name" value="Gp5/Vgr_OB"/>
</dbReference>
<dbReference type="Pfam" id="PF05954">
    <property type="entry name" value="Phage_GPD"/>
    <property type="match status" value="1"/>
</dbReference>